<dbReference type="GO" id="GO:0016787">
    <property type="term" value="F:hydrolase activity"/>
    <property type="evidence" value="ECO:0007669"/>
    <property type="project" value="UniProtKB-ARBA"/>
</dbReference>
<dbReference type="Pfam" id="PF07969">
    <property type="entry name" value="Amidohydro_3"/>
    <property type="match status" value="2"/>
</dbReference>
<evidence type="ECO:0000259" key="1">
    <source>
        <dbReference type="Pfam" id="PF07969"/>
    </source>
</evidence>
<dbReference type="Gene3D" id="2.30.40.10">
    <property type="entry name" value="Urease, subunit C, domain 1"/>
    <property type="match status" value="1"/>
</dbReference>
<dbReference type="Proteomes" id="UP001596328">
    <property type="component" value="Unassembled WGS sequence"/>
</dbReference>
<dbReference type="Gene3D" id="3.20.20.140">
    <property type="entry name" value="Metal-dependent hydrolases"/>
    <property type="match status" value="1"/>
</dbReference>
<sequence>MLDTALTNARVVDGTGAPWFRGSVGVRDGEIVDVTRVPDPDWDAETVLDVDESVVAPGFVDTHSHSDLELFDDPTLAPKIRQGITTELLGQDGFSMAPMYREGGAEEWADQLSGLAGRTDREWTWGGVDAYLDAIEEGGVAPNVGTLVGHGTVRFTTMGMADRDPSDEELNEMAELVSEALDDGAFGLSTALVITPCSYAGTEEITRLAERLGPYGRPFVAHIRSERGDIWEALDEFVGVGADVGVPLHLSHFKLGGPPQHGKVDRALGLVEAARERGIDFTADQYPYTASNTLLSYVLPPWVHAGGPEQTLSYLRDDEARERIRRDVEENRIDGWDNPGAYSGWENVVVASVESEENEHLEGTTVEALATEWETEPILAVCDLLAEESLGVSCVNHFIDGDDVAAILESERVNVITDGLFGGKPHPRVYGAFPRVLGTYVRERNLVSLEEAVRKMTSLPARTVGLDRKGVVRPGMDADLVAFDDEVVSSPATYDDPKQYPRGIRHVLVDGEFVVRDTEVTGRTPGQALRA</sequence>
<accession>A0ABD5RZ62</accession>
<dbReference type="SUPFAM" id="SSF51338">
    <property type="entry name" value="Composite domain of metallo-dependent hydrolases"/>
    <property type="match status" value="1"/>
</dbReference>
<dbReference type="AlphaFoldDB" id="A0ABD5RZ62"/>
<dbReference type="PANTHER" id="PTHR11647">
    <property type="entry name" value="HYDRANTOINASE/DIHYDROPYRIMIDINASE FAMILY MEMBER"/>
    <property type="match status" value="1"/>
</dbReference>
<evidence type="ECO:0000313" key="3">
    <source>
        <dbReference type="Proteomes" id="UP001596328"/>
    </source>
</evidence>
<name>A0ABD5RZ62_9EURY</name>
<dbReference type="InterPro" id="IPR011059">
    <property type="entry name" value="Metal-dep_hydrolase_composite"/>
</dbReference>
<keyword evidence="3" id="KW-1185">Reference proteome</keyword>
<dbReference type="InterPro" id="IPR032466">
    <property type="entry name" value="Metal_Hydrolase"/>
</dbReference>
<dbReference type="Gene3D" id="3.30.1490.130">
    <property type="entry name" value="D-aminoacylase. Domain 3"/>
    <property type="match status" value="1"/>
</dbReference>
<feature type="domain" description="Amidohydrolase 3" evidence="1">
    <location>
        <begin position="424"/>
        <end position="515"/>
    </location>
</feature>
<reference evidence="2 3" key="1">
    <citation type="journal article" date="2019" name="Int. J. Syst. Evol. Microbiol.">
        <title>The Global Catalogue of Microorganisms (GCM) 10K type strain sequencing project: providing services to taxonomists for standard genome sequencing and annotation.</title>
        <authorList>
            <consortium name="The Broad Institute Genomics Platform"/>
            <consortium name="The Broad Institute Genome Sequencing Center for Infectious Disease"/>
            <person name="Wu L."/>
            <person name="Ma J."/>
        </authorList>
    </citation>
    <scope>NUCLEOTIDE SEQUENCE [LARGE SCALE GENOMIC DNA]</scope>
    <source>
        <strain evidence="2 3">NBRC 111368</strain>
    </source>
</reference>
<dbReference type="EMBL" id="JBHSWU010000127">
    <property type="protein sequence ID" value="MFC6724228.1"/>
    <property type="molecule type" value="Genomic_DNA"/>
</dbReference>
<dbReference type="CDD" id="cd01297">
    <property type="entry name" value="D-aminoacylase"/>
    <property type="match status" value="1"/>
</dbReference>
<dbReference type="InterPro" id="IPR050378">
    <property type="entry name" value="Metallo-dep_Hydrolases_sf"/>
</dbReference>
<proteinExistence type="predicted"/>
<dbReference type="PANTHER" id="PTHR11647:SF1">
    <property type="entry name" value="COLLAPSIN RESPONSE MEDIATOR PROTEIN"/>
    <property type="match status" value="1"/>
</dbReference>
<protein>
    <submittedName>
        <fullName evidence="2">Amidohydrolase family protein</fullName>
    </submittedName>
</protein>
<comment type="caution">
    <text evidence="2">The sequence shown here is derived from an EMBL/GenBank/DDBJ whole genome shotgun (WGS) entry which is preliminary data.</text>
</comment>
<evidence type="ECO:0000313" key="2">
    <source>
        <dbReference type="EMBL" id="MFC6724228.1"/>
    </source>
</evidence>
<dbReference type="InterPro" id="IPR013108">
    <property type="entry name" value="Amidohydro_3"/>
</dbReference>
<dbReference type="SUPFAM" id="SSF51556">
    <property type="entry name" value="Metallo-dependent hydrolases"/>
    <property type="match status" value="1"/>
</dbReference>
<organism evidence="2 3">
    <name type="scientific">Halobium palmae</name>
    <dbReference type="NCBI Taxonomy" id="1776492"/>
    <lineage>
        <taxon>Archaea</taxon>
        <taxon>Methanobacteriati</taxon>
        <taxon>Methanobacteriota</taxon>
        <taxon>Stenosarchaea group</taxon>
        <taxon>Halobacteria</taxon>
        <taxon>Halobacteriales</taxon>
        <taxon>Haloferacaceae</taxon>
        <taxon>Halobium</taxon>
    </lineage>
</organism>
<dbReference type="InterPro" id="IPR023100">
    <property type="entry name" value="D-aminoacylase_insert_dom_sf"/>
</dbReference>
<gene>
    <name evidence="2" type="ORF">ACFQE1_07545</name>
</gene>
<feature type="domain" description="Amidohydrolase 3" evidence="1">
    <location>
        <begin position="47"/>
        <end position="251"/>
    </location>
</feature>